<feature type="signal peptide" evidence="4">
    <location>
        <begin position="1"/>
        <end position="25"/>
    </location>
</feature>
<evidence type="ECO:0000313" key="5">
    <source>
        <dbReference type="EMBL" id="KAF0692090.1"/>
    </source>
</evidence>
<evidence type="ECO:0000256" key="1">
    <source>
        <dbReference type="ARBA" id="ARBA00022801"/>
    </source>
</evidence>
<dbReference type="PANTHER" id="PTHR12187">
    <property type="entry name" value="AGAP000124-PA"/>
    <property type="match status" value="1"/>
</dbReference>
<name>A0A485L6J9_9STRA</name>
<evidence type="ECO:0000256" key="4">
    <source>
        <dbReference type="SAM" id="SignalP"/>
    </source>
</evidence>
<sequence length="1474" mass="162759">MPRRTRSTLWIALWTAAVLWVGAAAQDTNATFTWIPTLNTTCINCPVQVSSTINWSDALKKVGILAANLPQTSCSIDAIYVTFTFPTMSTLAWTTAGQTTQCSVNDMVASCEGTKSQVSFVLKKDQVAKLTTTTTPTMFLLQNLTSPMVNGSSYDAKGTVMVNATNITAGCTQATADPNQPNAQTKNPGLIIQKTTTLQINQPILTGAIAATVASDNHGFGANAVITINIVSTAAIPTLAVFNIYAATEKSKFLTAFWNSTTSVGITPLGGKPRAVEFNRATDIIPTRGMQFTWRGEPLPQNTNFTITIVNATNAVSTISSLEKISLKIFDSTGADSAILAFSGEFPYPDLDPVRFDASFNSYDTISAVLFAIALVIALAVVRSHGLGFTRTTCWTDLVSISVVLSLACGFAAYLLWMVYPSPVFVFLTAAQYFFNTNMIVALCFHWASVLRLQLFRKLTIKSPALYYYIFILAVMAGCLLGCLIIFSKQLNCVYTDPATGALMSRALGTTAPAANSNAVLDSLAMCSMNGYYMLLALGFIVFTIFLVALGGAVMFKGRSLMLNEALPLEARASMRKALTIFYCIIASTVVIYVISEVIYIASYVISKSIEKDFKDNNKVVRLGSRDGDRVATAVWYLFTVWLPQCGPPVLLLFLHYAPQNQDDVRGTSLADENGAKPSAEISTPGSDRMGDLTLFNSHVTQSHRRFMNRTATFLEDSANKLHVIVKLKVPDGSLTRRCFITLDFCTLKGGAPTSGSGPAPPAQEWKFVEGTERVQAQESEDPQFRSSTLGMVNVPFVAVLSVPVAGLAAHTLLRFIVHAETDEGSESAFAPVLEFVTTPQAVMDAASSSQALTVRAADENEVTLPELQQPRQRQVPSFLVRMMHTSELHVTTVLMDSIGPQAPLSHHNMGNIIRYFQYEPTHGDAGLVVEDLKESRFSNLIPRQFLECLAVERADDVDQAKVDLQSFLSIKKDRVDGGFYNQILQTIQEEGDYNLTKVWLEDRLQRRKDYLSKVRKNVQFLVQRDKQKQYFKASVDKKTDDLKFVPVNLHVEDLLVGPTDAFVNEEKRRMSQDVRTYDFTTVGAMAAHCFKFKHGGLMSLQAKLTKMEAKKEETELPWDEQARLIDDLAWDIKVRRDVCFSQALTSVVASFVRKVELAVNHPNPHVGELMLLEWSEIGFLFQVESLLSTHGNEIGMIEDMAVALEMLSSVSFRLIDTKDKPNNRFSFRKKPIMSLSEDGIVQKVQVQEKTQPDKVKYIVTVQVQCGDFELPKRLALGGEVSVCPLLFTQGINEMQTIANNTERAKTELQDVINTKNLQHLEAYAKDYCRWVRLQALSGFVREDDVHKQLGSLRVSIEEAANSLVKTKRTDILTKSSDLSRQLGGGRVTICKSAKDRTAMSVTLEQGRLLMKYHGMGYDKFAPTVAAMRSKGVRIENALKNTGKKQFAFNKLQRYAMPEDYRCPENVGGAGNIS</sequence>
<evidence type="ECO:0000256" key="2">
    <source>
        <dbReference type="ARBA" id="ARBA00023098"/>
    </source>
</evidence>
<organism evidence="6 7">
    <name type="scientific">Aphanomyces stellatus</name>
    <dbReference type="NCBI Taxonomy" id="120398"/>
    <lineage>
        <taxon>Eukaryota</taxon>
        <taxon>Sar</taxon>
        <taxon>Stramenopiles</taxon>
        <taxon>Oomycota</taxon>
        <taxon>Saprolegniomycetes</taxon>
        <taxon>Saprolegniales</taxon>
        <taxon>Verrucalvaceae</taxon>
        <taxon>Aphanomyces</taxon>
    </lineage>
</organism>
<dbReference type="OrthoDB" id="159395at2759"/>
<keyword evidence="3" id="KW-0812">Transmembrane</keyword>
<keyword evidence="4" id="KW-0732">Signal</keyword>
<feature type="transmembrane region" description="Helical" evidence="3">
    <location>
        <begin position="394"/>
        <end position="417"/>
    </location>
</feature>
<gene>
    <name evidence="6" type="primary">Aste57867_16781</name>
    <name evidence="5" type="ORF">As57867_016724</name>
    <name evidence="6" type="ORF">ASTE57867_16781</name>
</gene>
<feature type="chain" id="PRO_5036116382" evidence="4">
    <location>
        <begin position="26"/>
        <end position="1474"/>
    </location>
</feature>
<dbReference type="PANTHER" id="PTHR12187:SF11">
    <property type="entry name" value="PHOSPHATIDYLINOSITOL-3,4-BISPHOSPHATE 4-PHOSPHATASE"/>
    <property type="match status" value="1"/>
</dbReference>
<evidence type="ECO:0000256" key="3">
    <source>
        <dbReference type="SAM" id="Phobius"/>
    </source>
</evidence>
<dbReference type="EMBL" id="CAADRA010006005">
    <property type="protein sequence ID" value="VFT93546.1"/>
    <property type="molecule type" value="Genomic_DNA"/>
</dbReference>
<proteinExistence type="predicted"/>
<dbReference type="GO" id="GO:0005737">
    <property type="term" value="C:cytoplasm"/>
    <property type="evidence" value="ECO:0007669"/>
    <property type="project" value="TreeGrafter"/>
</dbReference>
<protein>
    <submittedName>
        <fullName evidence="6">Aste57867_16781 protein</fullName>
    </submittedName>
</protein>
<feature type="transmembrane region" description="Helical" evidence="3">
    <location>
        <begin position="365"/>
        <end position="382"/>
    </location>
</feature>
<dbReference type="Proteomes" id="UP000332933">
    <property type="component" value="Unassembled WGS sequence"/>
</dbReference>
<keyword evidence="1" id="KW-0378">Hydrolase</keyword>
<keyword evidence="7" id="KW-1185">Reference proteome</keyword>
<keyword evidence="2" id="KW-0443">Lipid metabolism</keyword>
<feature type="transmembrane region" description="Helical" evidence="3">
    <location>
        <begin position="466"/>
        <end position="487"/>
    </location>
</feature>
<reference evidence="6 7" key="1">
    <citation type="submission" date="2019-03" db="EMBL/GenBank/DDBJ databases">
        <authorList>
            <person name="Gaulin E."/>
            <person name="Dumas B."/>
        </authorList>
    </citation>
    <scope>NUCLEOTIDE SEQUENCE [LARGE SCALE GENOMIC DNA]</scope>
    <source>
        <strain evidence="6">CBS 568.67</strain>
    </source>
</reference>
<reference evidence="5" key="2">
    <citation type="submission" date="2019-06" db="EMBL/GenBank/DDBJ databases">
        <title>Genomics analysis of Aphanomyces spp. identifies a new class of oomycete effector associated with host adaptation.</title>
        <authorList>
            <person name="Gaulin E."/>
        </authorList>
    </citation>
    <scope>NUCLEOTIDE SEQUENCE</scope>
    <source>
        <strain evidence="5">CBS 578.67</strain>
    </source>
</reference>
<evidence type="ECO:0000313" key="7">
    <source>
        <dbReference type="Proteomes" id="UP000332933"/>
    </source>
</evidence>
<feature type="transmembrane region" description="Helical" evidence="3">
    <location>
        <begin position="423"/>
        <end position="445"/>
    </location>
</feature>
<dbReference type="GO" id="GO:0016316">
    <property type="term" value="F:phosphatidylinositol-3,4-bisphosphate 4-phosphatase activity"/>
    <property type="evidence" value="ECO:0007669"/>
    <property type="project" value="InterPro"/>
</dbReference>
<dbReference type="InterPro" id="IPR039034">
    <property type="entry name" value="INPP4"/>
</dbReference>
<evidence type="ECO:0000313" key="6">
    <source>
        <dbReference type="EMBL" id="VFT93546.1"/>
    </source>
</evidence>
<dbReference type="EMBL" id="VJMH01005984">
    <property type="protein sequence ID" value="KAF0692090.1"/>
    <property type="molecule type" value="Genomic_DNA"/>
</dbReference>
<accession>A0A485L6J9</accession>
<feature type="transmembrane region" description="Helical" evidence="3">
    <location>
        <begin position="532"/>
        <end position="556"/>
    </location>
</feature>
<feature type="transmembrane region" description="Helical" evidence="3">
    <location>
        <begin position="577"/>
        <end position="602"/>
    </location>
</feature>
<keyword evidence="3" id="KW-0472">Membrane</keyword>
<keyword evidence="3" id="KW-1133">Transmembrane helix</keyword>